<comment type="subcellular location">
    <subcellularLocation>
        <location evidence="1">Membrane</location>
        <topology evidence="1">Single-pass type I membrane protein</topology>
    </subcellularLocation>
</comment>
<keyword evidence="5" id="KW-0472">Membrane</keyword>
<keyword evidence="2" id="KW-0812">Transmembrane</keyword>
<protein>
    <recommendedName>
        <fullName evidence="8">Discoidin domain-containing protein</fullName>
    </recommendedName>
</protein>
<dbReference type="Proteomes" id="UP001152795">
    <property type="component" value="Unassembled WGS sequence"/>
</dbReference>
<keyword evidence="4" id="KW-1133">Transmembrane helix</keyword>
<dbReference type="Gene3D" id="2.60.120.1190">
    <property type="match status" value="1"/>
</dbReference>
<sequence>MATSKISESCVCIGLLALTSVTYALGNSVILSYSMPVGQATLYRKAHYIDESYNGVIINNVYKDGTGILTDGQFGPVKTKSLKGKGWVGWSSRFTKSQYINITFEFSGVRKFTDVTLTVNVKKRGHAVFNRSWVFFASTADGFSNTSFLQQCPRGFPGKKSNTMQM</sequence>
<organism evidence="9 10">
    <name type="scientific">Paramuricea clavata</name>
    <name type="common">Red gorgonian</name>
    <name type="synonym">Violescent sea-whip</name>
    <dbReference type="NCBI Taxonomy" id="317549"/>
    <lineage>
        <taxon>Eukaryota</taxon>
        <taxon>Metazoa</taxon>
        <taxon>Cnidaria</taxon>
        <taxon>Anthozoa</taxon>
        <taxon>Octocorallia</taxon>
        <taxon>Malacalcyonacea</taxon>
        <taxon>Plexauridae</taxon>
        <taxon>Paramuricea</taxon>
    </lineage>
</organism>
<dbReference type="InterPro" id="IPR048525">
    <property type="entry name" value="DDR1-2_DS-like"/>
</dbReference>
<evidence type="ECO:0000256" key="3">
    <source>
        <dbReference type="ARBA" id="ARBA00022729"/>
    </source>
</evidence>
<comment type="caution">
    <text evidence="9">The sequence shown here is derived from an EMBL/GenBank/DDBJ whole genome shotgun (WGS) entry which is preliminary data.</text>
</comment>
<accession>A0A6S7LBR5</accession>
<evidence type="ECO:0000256" key="4">
    <source>
        <dbReference type="ARBA" id="ARBA00022989"/>
    </source>
</evidence>
<evidence type="ECO:0000256" key="6">
    <source>
        <dbReference type="ARBA" id="ARBA00023157"/>
    </source>
</evidence>
<evidence type="ECO:0000313" key="10">
    <source>
        <dbReference type="Proteomes" id="UP001152795"/>
    </source>
</evidence>
<keyword evidence="3" id="KW-0732">Signal</keyword>
<feature type="domain" description="Discoidin" evidence="8">
    <location>
        <begin position="30"/>
        <end position="140"/>
    </location>
</feature>
<dbReference type="OrthoDB" id="6071166at2759"/>
<dbReference type="Pfam" id="PF21114">
    <property type="entry name" value="DDR1-2_DS-like"/>
    <property type="match status" value="1"/>
</dbReference>
<evidence type="ECO:0000313" key="9">
    <source>
        <dbReference type="EMBL" id="CAB4036073.1"/>
    </source>
</evidence>
<dbReference type="AlphaFoldDB" id="A0A6S7LBR5"/>
<proteinExistence type="predicted"/>
<dbReference type="GO" id="GO:0016020">
    <property type="term" value="C:membrane"/>
    <property type="evidence" value="ECO:0007669"/>
    <property type="project" value="UniProtKB-SubCell"/>
</dbReference>
<evidence type="ECO:0000256" key="2">
    <source>
        <dbReference type="ARBA" id="ARBA00022692"/>
    </source>
</evidence>
<name>A0A6S7LBR5_PARCT</name>
<dbReference type="EMBL" id="CACRXK020021674">
    <property type="protein sequence ID" value="CAB4036073.1"/>
    <property type="molecule type" value="Genomic_DNA"/>
</dbReference>
<keyword evidence="10" id="KW-1185">Reference proteome</keyword>
<evidence type="ECO:0000259" key="8">
    <source>
        <dbReference type="Pfam" id="PF21114"/>
    </source>
</evidence>
<keyword evidence="7" id="KW-0325">Glycoprotein</keyword>
<evidence type="ECO:0000256" key="7">
    <source>
        <dbReference type="ARBA" id="ARBA00023180"/>
    </source>
</evidence>
<reference evidence="9" key="1">
    <citation type="submission" date="2020-04" db="EMBL/GenBank/DDBJ databases">
        <authorList>
            <person name="Alioto T."/>
            <person name="Alioto T."/>
            <person name="Gomez Garrido J."/>
        </authorList>
    </citation>
    <scope>NUCLEOTIDE SEQUENCE</scope>
    <source>
        <strain evidence="9">A484AB</strain>
    </source>
</reference>
<gene>
    <name evidence="9" type="ORF">PACLA_8A077048</name>
</gene>
<evidence type="ECO:0000256" key="5">
    <source>
        <dbReference type="ARBA" id="ARBA00023136"/>
    </source>
</evidence>
<evidence type="ECO:0000256" key="1">
    <source>
        <dbReference type="ARBA" id="ARBA00004479"/>
    </source>
</evidence>
<keyword evidence="6" id="KW-1015">Disulfide bond</keyword>